<dbReference type="InterPro" id="IPR055259">
    <property type="entry name" value="YkvP/CgeB_Glyco_trans-like"/>
</dbReference>
<dbReference type="AlphaFoldDB" id="B4RBH0"/>
<reference evidence="2 3" key="1">
    <citation type="journal article" date="2008" name="BMC Genomics">
        <title>Complete genome of Phenylobacterium zucineum - a novel facultative intracellular bacterium isolated from human erythroleukemia cell line K562.</title>
        <authorList>
            <person name="Luo Y."/>
            <person name="Xu X."/>
            <person name="Ding Z."/>
            <person name="Liu Z."/>
            <person name="Zhang B."/>
            <person name="Yan Z."/>
            <person name="Sun J."/>
            <person name="Hu S."/>
            <person name="Hu X."/>
        </authorList>
    </citation>
    <scope>NUCLEOTIDE SEQUENCE [LARGE SCALE GENOMIC DNA]</scope>
    <source>
        <strain evidence="2 3">HLK1</strain>
    </source>
</reference>
<dbReference type="Pfam" id="PF13524">
    <property type="entry name" value="Glyco_trans_1_2"/>
    <property type="match status" value="1"/>
</dbReference>
<dbReference type="Gene3D" id="3.40.50.2000">
    <property type="entry name" value="Glycogen Phosphorylase B"/>
    <property type="match status" value="1"/>
</dbReference>
<proteinExistence type="predicted"/>
<keyword evidence="3" id="KW-1185">Reference proteome</keyword>
<evidence type="ECO:0000313" key="3">
    <source>
        <dbReference type="Proteomes" id="UP000001868"/>
    </source>
</evidence>
<dbReference type="HOGENOM" id="CLU_610914_0_0_5"/>
<sequence>MDALATDDLDAALRDLSVAEALAPGGAFVAVLRPAAPERVRYLLALVQALGIEVLQLQPLAGPEPFFSDIRSNLVPAALAEPPPATEAGLVLVGRKAGGPADPPLLVQFAAFAPRLMDIRTSLPSLALRTDPGLVFACQKIPVSLPPTPPGAPKVIILQRPNDTDTDKLRQLSLACIREGWVIVIEHDDHPSLVAAVGKRPVRDTDWLRFSLVHAVQTSTEQLAEAYRPYNPEVRVFPNAVFELPPLREDKPPRVFYGAVGRGPFAAEVARSLGPVTARRPDAEFEVVGDRAVFDALPTDRKRFHDYLPYADYLRLMGGCAVSLSPIEDRPFLDTKSDAKFLDAASAGAVILASPTIYAGAVRHGDTGLIAERLEDWAPLLSMALEDEPMRRRIARQAWGYVRDERMFAYQIEARSAWYHELWRRREELAAALFARDPKLAALVAEAA</sequence>
<accession>B4RBH0</accession>
<dbReference type="Proteomes" id="UP000001868">
    <property type="component" value="Chromosome"/>
</dbReference>
<evidence type="ECO:0000259" key="1">
    <source>
        <dbReference type="Pfam" id="PF13524"/>
    </source>
</evidence>
<dbReference type="GO" id="GO:0016740">
    <property type="term" value="F:transferase activity"/>
    <property type="evidence" value="ECO:0007669"/>
    <property type="project" value="UniProtKB-KW"/>
</dbReference>
<dbReference type="KEGG" id="pzu:PHZ_c0016"/>
<feature type="domain" description="Spore protein YkvP/CgeB glycosyl transferase-like" evidence="1">
    <location>
        <begin position="273"/>
        <end position="405"/>
    </location>
</feature>
<dbReference type="EMBL" id="CP000747">
    <property type="protein sequence ID" value="ACG76430.1"/>
    <property type="molecule type" value="Genomic_DNA"/>
</dbReference>
<dbReference type="SUPFAM" id="SSF53756">
    <property type="entry name" value="UDP-Glycosyltransferase/glycogen phosphorylase"/>
    <property type="match status" value="1"/>
</dbReference>
<gene>
    <name evidence="2" type="ordered locus">PHZ_c0016</name>
</gene>
<evidence type="ECO:0000313" key="2">
    <source>
        <dbReference type="EMBL" id="ACG76430.1"/>
    </source>
</evidence>
<organism evidence="2 3">
    <name type="scientific">Phenylobacterium zucineum (strain HLK1)</name>
    <dbReference type="NCBI Taxonomy" id="450851"/>
    <lineage>
        <taxon>Bacteria</taxon>
        <taxon>Pseudomonadati</taxon>
        <taxon>Pseudomonadota</taxon>
        <taxon>Alphaproteobacteria</taxon>
        <taxon>Caulobacterales</taxon>
        <taxon>Caulobacteraceae</taxon>
        <taxon>Phenylobacterium</taxon>
    </lineage>
</organism>
<name>B4RBH0_PHEZH</name>
<keyword evidence="2" id="KW-0808">Transferase</keyword>
<dbReference type="STRING" id="450851.PHZ_c0016"/>
<protein>
    <submittedName>
        <fullName evidence="2">Glycosyltransferase</fullName>
    </submittedName>
</protein>
<dbReference type="eggNOG" id="COG2227">
    <property type="taxonomic scope" value="Bacteria"/>
</dbReference>